<evidence type="ECO:0000256" key="2">
    <source>
        <dbReference type="ARBA" id="ARBA00006889"/>
    </source>
</evidence>
<feature type="chain" id="PRO_5034204798" evidence="5">
    <location>
        <begin position="19"/>
        <end position="195"/>
    </location>
</feature>
<keyword evidence="3" id="KW-0964">Secreted</keyword>
<organism evidence="7 8">
    <name type="scientific">Cricetulus griseus</name>
    <name type="common">Chinese hamster</name>
    <name type="synonym">Cricetulus barabensis griseus</name>
    <dbReference type="NCBI Taxonomy" id="10029"/>
    <lineage>
        <taxon>Eukaryota</taxon>
        <taxon>Metazoa</taxon>
        <taxon>Chordata</taxon>
        <taxon>Craniata</taxon>
        <taxon>Vertebrata</taxon>
        <taxon>Euteleostomi</taxon>
        <taxon>Mammalia</taxon>
        <taxon>Eutheria</taxon>
        <taxon>Euarchontoglires</taxon>
        <taxon>Glires</taxon>
        <taxon>Rodentia</taxon>
        <taxon>Myomorpha</taxon>
        <taxon>Muroidea</taxon>
        <taxon>Cricetidae</taxon>
        <taxon>Cricetinae</taxon>
        <taxon>Cricetulus</taxon>
    </lineage>
</organism>
<evidence type="ECO:0000256" key="5">
    <source>
        <dbReference type="SAM" id="SignalP"/>
    </source>
</evidence>
<dbReference type="PROSITE" id="PS00213">
    <property type="entry name" value="LIPOCALIN"/>
    <property type="match status" value="1"/>
</dbReference>
<name>A0A8C2MIW0_CRIGR</name>
<dbReference type="InterPro" id="IPR012674">
    <property type="entry name" value="Calycin"/>
</dbReference>
<reference evidence="7" key="2">
    <citation type="submission" date="2025-09" db="UniProtKB">
        <authorList>
            <consortium name="Ensembl"/>
        </authorList>
    </citation>
    <scope>IDENTIFICATION</scope>
</reference>
<evidence type="ECO:0000313" key="8">
    <source>
        <dbReference type="Proteomes" id="UP000694386"/>
    </source>
</evidence>
<dbReference type="InterPro" id="IPR022272">
    <property type="entry name" value="Lipocalin_CS"/>
</dbReference>
<evidence type="ECO:0000256" key="1">
    <source>
        <dbReference type="ARBA" id="ARBA00004613"/>
    </source>
</evidence>
<dbReference type="Proteomes" id="UP000694386">
    <property type="component" value="Unplaced"/>
</dbReference>
<dbReference type="Pfam" id="PF00061">
    <property type="entry name" value="Lipocalin"/>
    <property type="match status" value="1"/>
</dbReference>
<dbReference type="PANTHER" id="PTHR11430:SF120">
    <property type="entry name" value="LIPOCALIN_CYTOSOLIC FATTY-ACID BINDING DOMAIN-CONTAINING PROTEIN"/>
    <property type="match status" value="1"/>
</dbReference>
<feature type="signal peptide" evidence="5">
    <location>
        <begin position="1"/>
        <end position="18"/>
    </location>
</feature>
<dbReference type="Ensembl" id="ENSCGRT00001024101.1">
    <property type="protein sequence ID" value="ENSCGRP00001019857.1"/>
    <property type="gene ID" value="ENSCGRG00001019178.1"/>
</dbReference>
<proteinExistence type="inferred from homology"/>
<keyword evidence="5" id="KW-0732">Signal</keyword>
<dbReference type="AlphaFoldDB" id="A0A8C2MIW0"/>
<dbReference type="InterPro" id="IPR000566">
    <property type="entry name" value="Lipocln_cytosolic_FA-bd_dom"/>
</dbReference>
<sequence length="195" mass="22120">MTLARGWLLLLAFNIDLAQKTLREVPVQPDFEAHEVEGRWFTIQLATSHRDLVLPTDPLRLSLHSIRTRDSGDVDFVLFEKGEGVCTGINITVHPTGLQGQYQGTFEGGSMHVHFVSTDYNNLILYVRFEDNEVVNLWALLARRLLEDPTWLGKYLVFVEKFHLQKAPIFNIAGKSCLPAAPQLFKECLPFSLTP</sequence>
<dbReference type="GO" id="GO:0036094">
    <property type="term" value="F:small molecule binding"/>
    <property type="evidence" value="ECO:0007669"/>
    <property type="project" value="InterPro"/>
</dbReference>
<reference evidence="7" key="1">
    <citation type="submission" date="2025-08" db="UniProtKB">
        <authorList>
            <consortium name="Ensembl"/>
        </authorList>
    </citation>
    <scope>IDENTIFICATION</scope>
</reference>
<dbReference type="CDD" id="cd00301">
    <property type="entry name" value="lipocalin_FABP"/>
    <property type="match status" value="1"/>
</dbReference>
<evidence type="ECO:0000256" key="4">
    <source>
        <dbReference type="RuleBase" id="RU003695"/>
    </source>
</evidence>
<dbReference type="GO" id="GO:0005615">
    <property type="term" value="C:extracellular space"/>
    <property type="evidence" value="ECO:0007669"/>
    <property type="project" value="TreeGrafter"/>
</dbReference>
<evidence type="ECO:0000313" key="7">
    <source>
        <dbReference type="Ensembl" id="ENSCGRP00001019857.1"/>
    </source>
</evidence>
<comment type="subcellular location">
    <subcellularLocation>
        <location evidence="1">Secreted</location>
    </subcellularLocation>
</comment>
<feature type="domain" description="Lipocalin/cytosolic fatty-acid binding" evidence="6">
    <location>
        <begin position="38"/>
        <end position="170"/>
    </location>
</feature>
<comment type="similarity">
    <text evidence="2 4">Belongs to the calycin superfamily. Lipocalin family.</text>
</comment>
<dbReference type="PANTHER" id="PTHR11430">
    <property type="entry name" value="LIPOCALIN"/>
    <property type="match status" value="1"/>
</dbReference>
<evidence type="ECO:0000256" key="3">
    <source>
        <dbReference type="ARBA" id="ARBA00022525"/>
    </source>
</evidence>
<accession>A0A8C2MIW0</accession>
<evidence type="ECO:0000259" key="6">
    <source>
        <dbReference type="Pfam" id="PF00061"/>
    </source>
</evidence>
<dbReference type="SUPFAM" id="SSF50814">
    <property type="entry name" value="Lipocalins"/>
    <property type="match status" value="1"/>
</dbReference>
<dbReference type="InterPro" id="IPR002345">
    <property type="entry name" value="Lipocalin"/>
</dbReference>
<dbReference type="Gene3D" id="2.40.128.20">
    <property type="match status" value="1"/>
</dbReference>
<protein>
    <submittedName>
        <fullName evidence="7">Predicted gene 13539</fullName>
    </submittedName>
</protein>